<dbReference type="PROSITE" id="PS51470">
    <property type="entry name" value="FG_GAP"/>
    <property type="match status" value="3"/>
</dbReference>
<dbReference type="Proteomes" id="UP000678016">
    <property type="component" value="Chromosome"/>
</dbReference>
<evidence type="ECO:0000313" key="6">
    <source>
        <dbReference type="EMBL" id="QUX26883.1"/>
    </source>
</evidence>
<dbReference type="PANTHER" id="PTHR23221:SF7">
    <property type="entry name" value="PHOSPHATIDYLINOSITOL-GLYCAN-SPECIFIC PHOSPHOLIPASE D"/>
    <property type="match status" value="1"/>
</dbReference>
<evidence type="ECO:0000256" key="2">
    <source>
        <dbReference type="ARBA" id="ARBA00022737"/>
    </source>
</evidence>
<name>A0ABX8BXX0_9ACTN</name>
<dbReference type="Pfam" id="PF13517">
    <property type="entry name" value="FG-GAP_3"/>
    <property type="match status" value="1"/>
</dbReference>
<dbReference type="PANTHER" id="PTHR23221">
    <property type="entry name" value="GLYCOSYLPHOSPHATIDYLINOSITOL PHOSPHOLIPASE D"/>
    <property type="match status" value="1"/>
</dbReference>
<dbReference type="InterPro" id="IPR013519">
    <property type="entry name" value="Int_alpha_beta-p"/>
</dbReference>
<dbReference type="RefSeq" id="WP_212639978.1">
    <property type="nucleotide sequence ID" value="NZ_CP074132.1"/>
</dbReference>
<dbReference type="EMBL" id="CP074132">
    <property type="protein sequence ID" value="QUX26883.1"/>
    <property type="molecule type" value="Genomic_DNA"/>
</dbReference>
<keyword evidence="3" id="KW-0378">Hydrolase</keyword>
<dbReference type="InterPro" id="IPR028994">
    <property type="entry name" value="Integrin_alpha_N"/>
</dbReference>
<evidence type="ECO:0000256" key="5">
    <source>
        <dbReference type="SAM" id="MobiDB-lite"/>
    </source>
</evidence>
<dbReference type="SUPFAM" id="SSF69318">
    <property type="entry name" value="Integrin alpha N-terminal domain"/>
    <property type="match status" value="2"/>
</dbReference>
<protein>
    <submittedName>
        <fullName evidence="6">VCBS repeat-containing protein</fullName>
    </submittedName>
</protein>
<organism evidence="6 7">
    <name type="scientific">Nocardiopsis akebiae</name>
    <dbReference type="NCBI Taxonomy" id="2831968"/>
    <lineage>
        <taxon>Bacteria</taxon>
        <taxon>Bacillati</taxon>
        <taxon>Actinomycetota</taxon>
        <taxon>Actinomycetes</taxon>
        <taxon>Streptosporangiales</taxon>
        <taxon>Nocardiopsidaceae</taxon>
        <taxon>Nocardiopsis</taxon>
    </lineage>
</organism>
<dbReference type="Pfam" id="PF01839">
    <property type="entry name" value="FG-GAP"/>
    <property type="match status" value="4"/>
</dbReference>
<evidence type="ECO:0000256" key="3">
    <source>
        <dbReference type="ARBA" id="ARBA00022801"/>
    </source>
</evidence>
<dbReference type="InterPro" id="IPR013517">
    <property type="entry name" value="FG-GAP"/>
</dbReference>
<evidence type="ECO:0000313" key="7">
    <source>
        <dbReference type="Proteomes" id="UP000678016"/>
    </source>
</evidence>
<evidence type="ECO:0000256" key="4">
    <source>
        <dbReference type="ARBA" id="ARBA00023180"/>
    </source>
</evidence>
<dbReference type="SMART" id="SM00191">
    <property type="entry name" value="Int_alpha"/>
    <property type="match status" value="5"/>
</dbReference>
<evidence type="ECO:0000256" key="1">
    <source>
        <dbReference type="ARBA" id="ARBA00022729"/>
    </source>
</evidence>
<accession>A0ABX8BXX0</accession>
<feature type="region of interest" description="Disordered" evidence="5">
    <location>
        <begin position="55"/>
        <end position="77"/>
    </location>
</feature>
<keyword evidence="2" id="KW-0677">Repeat</keyword>
<gene>
    <name evidence="6" type="ORF">KGD83_16055</name>
</gene>
<keyword evidence="4" id="KW-0325">Glycoprotein</keyword>
<keyword evidence="1" id="KW-0732">Signal</keyword>
<reference evidence="7" key="1">
    <citation type="submission" date="2021-05" db="EMBL/GenBank/DDBJ databases">
        <title>Direct Submission.</title>
        <authorList>
            <person name="Li K."/>
            <person name="Gao J."/>
        </authorList>
    </citation>
    <scope>NUCLEOTIDE SEQUENCE [LARGE SCALE GENOMIC DNA]</scope>
    <source>
        <strain evidence="7">HDS12</strain>
    </source>
</reference>
<dbReference type="Gene3D" id="2.130.10.130">
    <property type="entry name" value="Integrin alpha, N-terminal"/>
    <property type="match status" value="3"/>
</dbReference>
<sequence length="442" mass="43557">MVPLSVGAAQASTALPNDVDGDGYADLLVGAPEGVGGNGVRGGYVAVVPGGSGGVDTGAGSQVDQDSTGVPGTPEAGDRFGEVVRSADVDGDGYADLIVAAPDEDVEEHTDAGLVQVVFGSADGLSETAIGLHSPRQERGDTGFGHALAVGDLDGDGYADAAISARDHIVVLSGRADLSEADDPSVSAFSATPSPGDTVQALEVADIDGDGHLDLVVSSSRQSEDGAGDVSVFSGSADGLTPRPLNEPLTLEDSTAVIASGDVNGDGYADVVAVPGSGHTTQVLAGSVAGLTERGAELDEELGSDSVAVGDIDNDGYADIVLGDATVQASDGGADAGGVGVLYGGPNWLDGREWSLTQDSPDVAGVSEAGDEMGAQVTLIDVNGDGYRDLVAGAPGENDGNGAITLLYANADGLTGQGSLTFGGATLGLDGTEAEFGRGLSR</sequence>
<keyword evidence="7" id="KW-1185">Reference proteome</keyword>
<proteinExistence type="predicted"/>